<dbReference type="Proteomes" id="UP000054549">
    <property type="component" value="Unassembled WGS sequence"/>
</dbReference>
<dbReference type="SUPFAM" id="SSF52540">
    <property type="entry name" value="P-loop containing nucleoside triphosphate hydrolases"/>
    <property type="match status" value="1"/>
</dbReference>
<dbReference type="EMBL" id="KN818755">
    <property type="protein sequence ID" value="KIL54425.1"/>
    <property type="molecule type" value="Genomic_DNA"/>
</dbReference>
<evidence type="ECO:0008006" key="4">
    <source>
        <dbReference type="Google" id="ProtNLM"/>
    </source>
</evidence>
<dbReference type="EMBL" id="KN818816">
    <property type="protein sequence ID" value="KIL54319.1"/>
    <property type="molecule type" value="Genomic_DNA"/>
</dbReference>
<accession>A0A0C2RW07</accession>
<dbReference type="PANTHER" id="PTHR35205:SF1">
    <property type="entry name" value="ZU5 DOMAIN-CONTAINING PROTEIN"/>
    <property type="match status" value="1"/>
</dbReference>
<dbReference type="OrthoDB" id="1658288at2759"/>
<sequence length="266" mass="29687">MSNRNDWLMVFDNADGGYKAVEKFIPFGNGGSILITSRDRALARITSGSHSCEVTEMEEEEAIALLKKSAMVDNNSVDVVIAAQKLVAALGYIPVAIDQAGAYAHSCGYGLDYYLELFAKQRAKLLSDTEFKSASLHQYSTYGTWDISMEEIKHRAEGKDSEQSLAAQSALILHNIFAFLHHDNISGEIFENAALNFMESKNKRINGLPQSTSLLDFKTLFLDRDGNWDVLQFQAGIKVLQAFSLIRGNEMLYSVNPLIQTWSRDR</sequence>
<dbReference type="PANTHER" id="PTHR35205">
    <property type="entry name" value="NB-ARC AND TPR DOMAIN PROTEIN"/>
    <property type="match status" value="1"/>
</dbReference>
<dbReference type="AlphaFoldDB" id="A0A0C2RW07"/>
<keyword evidence="3" id="KW-1185">Reference proteome</keyword>
<evidence type="ECO:0000313" key="2">
    <source>
        <dbReference type="EMBL" id="KIL54425.1"/>
    </source>
</evidence>
<reference evidence="2 3" key="1">
    <citation type="submission" date="2014-04" db="EMBL/GenBank/DDBJ databases">
        <title>Evolutionary Origins and Diversification of the Mycorrhizal Mutualists.</title>
        <authorList>
            <consortium name="DOE Joint Genome Institute"/>
            <consortium name="Mycorrhizal Genomics Consortium"/>
            <person name="Kohler A."/>
            <person name="Kuo A."/>
            <person name="Nagy L.G."/>
            <person name="Floudas D."/>
            <person name="Copeland A."/>
            <person name="Barry K.W."/>
            <person name="Cichocki N."/>
            <person name="Veneault-Fourrey C."/>
            <person name="LaButti K."/>
            <person name="Lindquist E.A."/>
            <person name="Lipzen A."/>
            <person name="Lundell T."/>
            <person name="Morin E."/>
            <person name="Murat C."/>
            <person name="Riley R."/>
            <person name="Ohm R."/>
            <person name="Sun H."/>
            <person name="Tunlid A."/>
            <person name="Henrissat B."/>
            <person name="Grigoriev I.V."/>
            <person name="Hibbett D.S."/>
            <person name="Martin F."/>
        </authorList>
    </citation>
    <scope>NUCLEOTIDE SEQUENCE [LARGE SCALE GENOMIC DNA]</scope>
    <source>
        <strain evidence="2 3">Koide BX008</strain>
    </source>
</reference>
<protein>
    <recommendedName>
        <fullName evidence="4">NB-ARC domain-containing protein</fullName>
    </recommendedName>
</protein>
<dbReference type="Gene3D" id="3.40.50.300">
    <property type="entry name" value="P-loop containing nucleotide triphosphate hydrolases"/>
    <property type="match status" value="1"/>
</dbReference>
<feature type="non-terminal residue" evidence="2">
    <location>
        <position position="266"/>
    </location>
</feature>
<name>A0A0C2RW07_AMAMK</name>
<evidence type="ECO:0000313" key="1">
    <source>
        <dbReference type="EMBL" id="KIL54319.1"/>
    </source>
</evidence>
<evidence type="ECO:0000313" key="3">
    <source>
        <dbReference type="Proteomes" id="UP000054549"/>
    </source>
</evidence>
<proteinExistence type="predicted"/>
<gene>
    <name evidence="2" type="ORF">M378DRAFT_92576</name>
    <name evidence="1" type="ORF">M378DRAFT_92817</name>
</gene>
<dbReference type="InterPro" id="IPR027417">
    <property type="entry name" value="P-loop_NTPase"/>
</dbReference>
<organism evidence="2 3">
    <name type="scientific">Amanita muscaria (strain Koide BX008)</name>
    <dbReference type="NCBI Taxonomy" id="946122"/>
    <lineage>
        <taxon>Eukaryota</taxon>
        <taxon>Fungi</taxon>
        <taxon>Dikarya</taxon>
        <taxon>Basidiomycota</taxon>
        <taxon>Agaricomycotina</taxon>
        <taxon>Agaricomycetes</taxon>
        <taxon>Agaricomycetidae</taxon>
        <taxon>Agaricales</taxon>
        <taxon>Pluteineae</taxon>
        <taxon>Amanitaceae</taxon>
        <taxon>Amanita</taxon>
    </lineage>
</organism>
<dbReference type="HOGENOM" id="CLU_1003059_0_0_1"/>
<dbReference type="STRING" id="946122.A0A0C2RW07"/>